<dbReference type="EMBL" id="CADCTI010000102">
    <property type="protein sequence ID" value="CAA9233738.1"/>
    <property type="molecule type" value="Genomic_DNA"/>
</dbReference>
<protein>
    <submittedName>
        <fullName evidence="2">Uncharacterized protein</fullName>
    </submittedName>
</protein>
<gene>
    <name evidence="2" type="ORF">AVDCRST_MAG57-1160</name>
</gene>
<proteinExistence type="predicted"/>
<feature type="region of interest" description="Disordered" evidence="1">
    <location>
        <begin position="1"/>
        <end position="43"/>
    </location>
</feature>
<organism evidence="2">
    <name type="scientific">uncultured Blastococcus sp</name>
    <dbReference type="NCBI Taxonomy" id="217144"/>
    <lineage>
        <taxon>Bacteria</taxon>
        <taxon>Bacillati</taxon>
        <taxon>Actinomycetota</taxon>
        <taxon>Actinomycetes</taxon>
        <taxon>Geodermatophilales</taxon>
        <taxon>Geodermatophilaceae</taxon>
        <taxon>Blastococcus</taxon>
        <taxon>environmental samples</taxon>
    </lineage>
</organism>
<name>A0A6J4HVB3_9ACTN</name>
<reference evidence="2" key="1">
    <citation type="submission" date="2020-02" db="EMBL/GenBank/DDBJ databases">
        <authorList>
            <person name="Meier V. D."/>
        </authorList>
    </citation>
    <scope>NUCLEOTIDE SEQUENCE</scope>
    <source>
        <strain evidence="2">AVDCRST_MAG57</strain>
    </source>
</reference>
<evidence type="ECO:0000313" key="2">
    <source>
        <dbReference type="EMBL" id="CAA9233738.1"/>
    </source>
</evidence>
<dbReference type="AlphaFoldDB" id="A0A6J4HVB3"/>
<evidence type="ECO:0000256" key="1">
    <source>
        <dbReference type="SAM" id="MobiDB-lite"/>
    </source>
</evidence>
<accession>A0A6J4HVB3</accession>
<sequence length="43" mass="4549">MARPGGTPRVLAPGRGRARGKEFTLRSRGRATVRGYPPTGKVG</sequence>